<organism evidence="3 4">
    <name type="scientific">Shinella kummerowiae</name>
    <dbReference type="NCBI Taxonomy" id="417745"/>
    <lineage>
        <taxon>Bacteria</taxon>
        <taxon>Pseudomonadati</taxon>
        <taxon>Pseudomonadota</taxon>
        <taxon>Alphaproteobacteria</taxon>
        <taxon>Hyphomicrobiales</taxon>
        <taxon>Rhizobiaceae</taxon>
        <taxon>Shinella</taxon>
    </lineage>
</organism>
<feature type="signal peptide" evidence="1">
    <location>
        <begin position="1"/>
        <end position="22"/>
    </location>
</feature>
<dbReference type="AlphaFoldDB" id="A0A6N8SIB6"/>
<evidence type="ECO:0000259" key="2">
    <source>
        <dbReference type="Pfam" id="PF12275"/>
    </source>
</evidence>
<dbReference type="EMBL" id="WUMK01000005">
    <property type="protein sequence ID" value="MXN46540.1"/>
    <property type="molecule type" value="Genomic_DNA"/>
</dbReference>
<sequence length="332" mass="34621">MRSMHVLAGCLLAAVFVGPAYSAEVKAERWLAEGKIIGKKDKKAEDVSGLSCSTTADFPRTCLLIDDNIQAAQIITLEDGKLLAGAMVPLISNTFDGKALELDGEGVAFADGAFYVIGSHGHPRDKDHELDPTNDAARIAAHIAAASQIAKVTVATNGTATVETTTLSLAKAIQDQPDLKDFAGKRLEENGLTIEGIAIKDDQLFAGFRGPLFPGGHAAVLAVSLEGLATGGDLKSHMFKLPIGEGIGIRDLAWDGDRILVLAGPGPDTAGVYTVFSWDGAGDTVAPLVSLTGIPDAGDNRKAEVILPLAEKKFLIQFDGEKEGGALAVTLP</sequence>
<accession>A0A6N8SIB6</accession>
<dbReference type="Pfam" id="PF12275">
    <property type="entry name" value="DUF3616"/>
    <property type="match status" value="1"/>
</dbReference>
<gene>
    <name evidence="3" type="ORF">GR138_15190</name>
</gene>
<dbReference type="InterPro" id="IPR022060">
    <property type="entry name" value="DUF3616"/>
</dbReference>
<keyword evidence="4" id="KW-1185">Reference proteome</keyword>
<proteinExistence type="predicted"/>
<name>A0A6N8SIB6_9HYPH</name>
<dbReference type="RefSeq" id="WP_160860071.1">
    <property type="nucleotide sequence ID" value="NZ_WUMK01000005.1"/>
</dbReference>
<reference evidence="3 4" key="1">
    <citation type="submission" date="2019-12" db="EMBL/GenBank/DDBJ databases">
        <title>Shinella kummerowiae sp. nov., a symbiotic bacterium isolated from root nodules of the herbal legume Kummerowia stipulacea.</title>
        <authorList>
            <person name="Gao J."/>
        </authorList>
    </citation>
    <scope>NUCLEOTIDE SEQUENCE [LARGE SCALE GENOMIC DNA]</scope>
    <source>
        <strain evidence="3 4">CCBAU 25048</strain>
    </source>
</reference>
<comment type="caution">
    <text evidence="3">The sequence shown here is derived from an EMBL/GenBank/DDBJ whole genome shotgun (WGS) entry which is preliminary data.</text>
</comment>
<dbReference type="OrthoDB" id="423529at2"/>
<protein>
    <submittedName>
        <fullName evidence="3">DUF3616 domain-containing protein</fullName>
    </submittedName>
</protein>
<keyword evidence="1" id="KW-0732">Signal</keyword>
<evidence type="ECO:0000313" key="3">
    <source>
        <dbReference type="EMBL" id="MXN46540.1"/>
    </source>
</evidence>
<dbReference type="Proteomes" id="UP000435802">
    <property type="component" value="Unassembled WGS sequence"/>
</dbReference>
<evidence type="ECO:0000313" key="4">
    <source>
        <dbReference type="Proteomes" id="UP000435802"/>
    </source>
</evidence>
<feature type="chain" id="PRO_5026806298" evidence="1">
    <location>
        <begin position="23"/>
        <end position="332"/>
    </location>
</feature>
<feature type="domain" description="DUF3616" evidence="2">
    <location>
        <begin position="96"/>
        <end position="284"/>
    </location>
</feature>
<evidence type="ECO:0000256" key="1">
    <source>
        <dbReference type="SAM" id="SignalP"/>
    </source>
</evidence>